<organism evidence="3">
    <name type="scientific">Oryza brachyantha</name>
    <name type="common">malo sina</name>
    <dbReference type="NCBI Taxonomy" id="4533"/>
    <lineage>
        <taxon>Eukaryota</taxon>
        <taxon>Viridiplantae</taxon>
        <taxon>Streptophyta</taxon>
        <taxon>Embryophyta</taxon>
        <taxon>Tracheophyta</taxon>
        <taxon>Spermatophyta</taxon>
        <taxon>Magnoliopsida</taxon>
        <taxon>Liliopsida</taxon>
        <taxon>Poales</taxon>
        <taxon>Poaceae</taxon>
        <taxon>BOP clade</taxon>
        <taxon>Oryzoideae</taxon>
        <taxon>Oryzeae</taxon>
        <taxon>Oryzinae</taxon>
        <taxon>Oryza</taxon>
    </lineage>
</organism>
<dbReference type="PANTHER" id="PTHR23185:SF0">
    <property type="entry name" value="PROTEIN VIRILIZER HOMOLOG"/>
    <property type="match status" value="1"/>
</dbReference>
<keyword evidence="4" id="KW-1185">Reference proteome</keyword>
<dbReference type="Gramene" id="OB03G32170.1">
    <property type="protein sequence ID" value="OB03G32170.1"/>
    <property type="gene ID" value="OB03G32170"/>
</dbReference>
<dbReference type="PANTHER" id="PTHR23185">
    <property type="entry name" value="PROTEIN VIRILIZER HOMOLOG"/>
    <property type="match status" value="1"/>
</dbReference>
<name>J3LQ91_ORYBR</name>
<dbReference type="HOGENOM" id="CLU_238825_0_0_1"/>
<proteinExistence type="predicted"/>
<dbReference type="InterPro" id="IPR026736">
    <property type="entry name" value="Virilizer"/>
</dbReference>
<feature type="region of interest" description="Disordered" evidence="1">
    <location>
        <begin position="520"/>
        <end position="548"/>
    </location>
</feature>
<dbReference type="Pfam" id="PF07197">
    <property type="entry name" value="DUF1409"/>
    <property type="match status" value="1"/>
</dbReference>
<sequence length="1771" mass="194667">MGKAINKVLSALEETQLGYVDDDDDHEKTNKDDQFSSLCYYATTTSSTCVMTLEDKDVSSEHPKSLKTSFRVSSCGVHLPGKPAQVHTFTALHPHFLHVLHMYPWIDVDGGVDPSNCLEESEDFIQGLFLRGSSTRKPAQVHTFTAGSSANRLLAVPPNSDELLWVLWEFCAISRSDSGRQALLTLGFFPEAVSVLLSSLSSYNNLYSIMTKNGGSPLGHAIFHSAAEILEVLVADSTASSLKSWIGFAINLHTALHSSSPGSNRKDAPTRLLEWIDAGVVYKRNGAVGLLCYSAILAAGGDAHLSLGNVLVSDSMDVENVIADSNNTADGQVIDNILGKLVADKYFDGVALCNTCVVQLTTALRILAFISEDKGNLFPDEGIWLWKVEVPSLSAIRSLSTDTVLGCQVKKHVNWYLHSEHVAKLLVRLMPQLDRPARAIDNFATSSLKTLFRAFCCEIHLPGKLAQLEHPLKGDRVVTTREISKLPGAVPFNCVHLQLHRGTPWRVSWPLRKTKACRRRTEAATVPPSRETLVSTPVGHREGPPSMRSLSWESRVANSIGLVSKWMCPEGWLLVPEYVGSPAVVVLVKNSSQPKSCDVTTPTIDTTIAHIKMKMIKNKVDLHRQDQQPKESLYLATEDHHPYVAGEVVDERQNGVRHNRMLEKIASKRPETTGEFFELADRMAQREDAWAWNPSGSATFSLAMAASVPREDRWSKRQKKKSSALPQHNGKAIGGRDKFADKEQSADKWCSVDNTSSHSLAECRSVTNLAERVRQYEWEEGCRGPLGHKPRPPPQKPNKRSLNVSPVWRTIPMFISHFLRYKPSTFQDLTISHHCLLLPQAPAILSPAFKTLALLSRSHFPHEITKSIAATLNAPSNPSALRYSHSHVVEPSSAAMASTNSSPDTPYEILEDQPGFHPLLYTKSGSPLLCLGRSGSRRSFRYTTIARPYSITPTLATGAPTTNFKNIAEHLADGNHVPLGQYLLGAVYHMLYQVSSKLSIGQPVGHVAGPWWFLQLWLRLYFSKVLDLSAFDQRSFPSLSFIESEPAETQRCMSYGEIVSSFLGHRMLAVRLAHIFKLCYLGQEPNACTWFAYPDSRDYEAPNILRLDEILAHKCSLENLAFALTPCLLSVSFHSGRSAQPSYEFYHPSLAARQLGCGQLPANLFFLGKIEIRRKVTLALEFDRISKMAEVIPFGSMTSFGFGVTILDAYTGWWEELHQHLFSAAVGFFCNRIDSDNEYSYFEPTHAVHVISQSGRRIEYSTSMLSAIGHVFGTTKSAEKADRAPKKKLKITTEAIPLETTSADMDAAIDAAAGDDSDIDVREKSPVKSSDDAISVPTDASDPTPTTGAVPIPPNILRLDEILAHKCSLENLAFALTPCLLSVSFHSGRSAQPSYEFYHPSLAARQLGCGQLPANLFFLGKIEIRRKVTLALEFDRISKMAEVIPFGSMTSFGFGVTILDAYTGWWEELHQHLFSAAVGFFCNRIDSDNEYSYFEPTHAVHVISQSGRRIEYSTSMLSAIGHVFGTTKSAEKADRAPKKKLKITTEAIPLETTSADMDAAIDAAAGDDSDIDVREKSPVKSSDDAISVPTDASDPTPTTGAVPIPPSPTPAPSPAGPALKSRKKHKMVVHRPSRRITSSTQLAGALDTAAPPVDADPAPAPVTEEALLASTPPRPTNVAPMAQLTPMNSLICWLTSEHSFKIARLDYPIDTLINDVGPIRCRIEEIQDQLPNDLVDSIAPTGYIESHQIPVLQAQQRISDHASQAVAQAQV</sequence>
<dbReference type="InterPro" id="IPR010811">
    <property type="entry name" value="DUF1409"/>
</dbReference>
<dbReference type="GO" id="GO:0036396">
    <property type="term" value="C:RNA N6-methyladenosine methyltransferase complex"/>
    <property type="evidence" value="ECO:0007669"/>
    <property type="project" value="TreeGrafter"/>
</dbReference>
<evidence type="ECO:0000313" key="3">
    <source>
        <dbReference type="EnsemblPlants" id="OB03G32170.1"/>
    </source>
</evidence>
<evidence type="ECO:0000313" key="4">
    <source>
        <dbReference type="Proteomes" id="UP000006038"/>
    </source>
</evidence>
<feature type="domain" description="DUF1409" evidence="2">
    <location>
        <begin position="1704"/>
        <end position="1751"/>
    </location>
</feature>
<dbReference type="STRING" id="4533.J3LQ91"/>
<feature type="compositionally biased region" description="Pro residues" evidence="1">
    <location>
        <begin position="1603"/>
        <end position="1615"/>
    </location>
</feature>
<feature type="region of interest" description="Disordered" evidence="1">
    <location>
        <begin position="1314"/>
        <end position="1349"/>
    </location>
</feature>
<dbReference type="GO" id="GO:0003723">
    <property type="term" value="F:RNA binding"/>
    <property type="evidence" value="ECO:0007669"/>
    <property type="project" value="TreeGrafter"/>
</dbReference>
<reference evidence="3" key="1">
    <citation type="journal article" date="2013" name="Nat. Commun.">
        <title>Whole-genome sequencing of Oryza brachyantha reveals mechanisms underlying Oryza genome evolution.</title>
        <authorList>
            <person name="Chen J."/>
            <person name="Huang Q."/>
            <person name="Gao D."/>
            <person name="Wang J."/>
            <person name="Lang Y."/>
            <person name="Liu T."/>
            <person name="Li B."/>
            <person name="Bai Z."/>
            <person name="Luis Goicoechea J."/>
            <person name="Liang C."/>
            <person name="Chen C."/>
            <person name="Zhang W."/>
            <person name="Sun S."/>
            <person name="Liao Y."/>
            <person name="Zhang X."/>
            <person name="Yang L."/>
            <person name="Song C."/>
            <person name="Wang M."/>
            <person name="Shi J."/>
            <person name="Liu G."/>
            <person name="Liu J."/>
            <person name="Zhou H."/>
            <person name="Zhou W."/>
            <person name="Yu Q."/>
            <person name="An N."/>
            <person name="Chen Y."/>
            <person name="Cai Q."/>
            <person name="Wang B."/>
            <person name="Liu B."/>
            <person name="Min J."/>
            <person name="Huang Y."/>
            <person name="Wu H."/>
            <person name="Li Z."/>
            <person name="Zhang Y."/>
            <person name="Yin Y."/>
            <person name="Song W."/>
            <person name="Jiang J."/>
            <person name="Jackson S.A."/>
            <person name="Wing R.A."/>
            <person name="Wang J."/>
            <person name="Chen M."/>
        </authorList>
    </citation>
    <scope>NUCLEOTIDE SEQUENCE [LARGE SCALE GENOMIC DNA]</scope>
    <source>
        <strain evidence="3">cv. IRGC 101232</strain>
    </source>
</reference>
<protein>
    <recommendedName>
        <fullName evidence="2">DUF1409 domain-containing protein</fullName>
    </recommendedName>
</protein>
<feature type="region of interest" description="Disordered" evidence="1">
    <location>
        <begin position="711"/>
        <end position="739"/>
    </location>
</feature>
<dbReference type="eggNOG" id="KOG4822">
    <property type="taxonomic scope" value="Eukaryota"/>
</dbReference>
<feature type="compositionally biased region" description="Basic and acidic residues" evidence="1">
    <location>
        <begin position="1571"/>
        <end position="1583"/>
    </location>
</feature>
<feature type="region of interest" description="Disordered" evidence="1">
    <location>
        <begin position="782"/>
        <end position="802"/>
    </location>
</feature>
<reference evidence="3" key="2">
    <citation type="submission" date="2013-04" db="UniProtKB">
        <authorList>
            <consortium name="EnsemblPlants"/>
        </authorList>
    </citation>
    <scope>IDENTIFICATION</scope>
</reference>
<evidence type="ECO:0000256" key="1">
    <source>
        <dbReference type="SAM" id="MobiDB-lite"/>
    </source>
</evidence>
<accession>J3LQ91</accession>
<feature type="compositionally biased region" description="Basic residues" evidence="1">
    <location>
        <begin position="1620"/>
        <end position="1634"/>
    </location>
</feature>
<feature type="compositionally biased region" description="Basic and acidic residues" evidence="1">
    <location>
        <begin position="1319"/>
        <end position="1331"/>
    </location>
</feature>
<dbReference type="EnsemblPlants" id="OB03G32170.1">
    <property type="protein sequence ID" value="OB03G32170.1"/>
    <property type="gene ID" value="OB03G32170"/>
</dbReference>
<dbReference type="Proteomes" id="UP000006038">
    <property type="component" value="Chromosome 3"/>
</dbReference>
<evidence type="ECO:0000259" key="2">
    <source>
        <dbReference type="Pfam" id="PF07197"/>
    </source>
</evidence>
<feature type="region of interest" description="Disordered" evidence="1">
    <location>
        <begin position="1566"/>
        <end position="1643"/>
    </location>
</feature>